<comment type="similarity">
    <text evidence="1 4">Belongs to the universal ribosomal protein uL16 family.</text>
</comment>
<dbReference type="CDD" id="cd01433">
    <property type="entry name" value="Ribosomal_L16_L10e"/>
    <property type="match status" value="1"/>
</dbReference>
<dbReference type="RefSeq" id="YP_009370732.1">
    <property type="nucleotide sequence ID" value="NC_034794.1"/>
</dbReference>
<evidence type="ECO:0000313" key="5">
    <source>
        <dbReference type="EMBL" id="AQL10438.1"/>
    </source>
</evidence>
<dbReference type="PRINTS" id="PR00060">
    <property type="entry name" value="RIBOSOMALL16"/>
</dbReference>
<name>A0A1X8VEW8_9EUKA</name>
<organism evidence="5">
    <name type="scientific">Eukaryota sp. BB2</name>
    <dbReference type="NCBI Taxonomy" id="1949062"/>
    <lineage>
        <taxon>Eukaryota</taxon>
    </lineage>
</organism>
<dbReference type="PANTHER" id="PTHR12220">
    <property type="entry name" value="50S/60S RIBOSOMAL PROTEIN L16"/>
    <property type="match status" value="1"/>
</dbReference>
<gene>
    <name evidence="5" type="primary">rpl16</name>
</gene>
<dbReference type="InterPro" id="IPR036920">
    <property type="entry name" value="Ribosomal_uL16_sf"/>
</dbReference>
<dbReference type="NCBIfam" id="TIGR01164">
    <property type="entry name" value="rplP_bact"/>
    <property type="match status" value="1"/>
</dbReference>
<evidence type="ECO:0000256" key="1">
    <source>
        <dbReference type="ARBA" id="ARBA00008931"/>
    </source>
</evidence>
<dbReference type="AlphaFoldDB" id="A0A1X8VEW8"/>
<dbReference type="GO" id="GO:0003735">
    <property type="term" value="F:structural constituent of ribosome"/>
    <property type="evidence" value="ECO:0007669"/>
    <property type="project" value="InterPro"/>
</dbReference>
<dbReference type="GO" id="GO:0005762">
    <property type="term" value="C:mitochondrial large ribosomal subunit"/>
    <property type="evidence" value="ECO:0007669"/>
    <property type="project" value="TreeGrafter"/>
</dbReference>
<dbReference type="Gene3D" id="3.90.1170.10">
    <property type="entry name" value="Ribosomal protein L10e/L16"/>
    <property type="match status" value="1"/>
</dbReference>
<dbReference type="SUPFAM" id="SSF54686">
    <property type="entry name" value="Ribosomal protein L16p/L10e"/>
    <property type="match status" value="1"/>
</dbReference>
<evidence type="ECO:0000256" key="2">
    <source>
        <dbReference type="ARBA" id="ARBA00022980"/>
    </source>
</evidence>
<dbReference type="EMBL" id="KY379823">
    <property type="protein sequence ID" value="AQL10438.1"/>
    <property type="molecule type" value="Genomic_DNA"/>
</dbReference>
<keyword evidence="5" id="KW-0496">Mitochondrion</keyword>
<proteinExistence type="inferred from homology"/>
<dbReference type="GO" id="GO:0019843">
    <property type="term" value="F:rRNA binding"/>
    <property type="evidence" value="ECO:0007669"/>
    <property type="project" value="InterPro"/>
</dbReference>
<dbReference type="GO" id="GO:0032543">
    <property type="term" value="P:mitochondrial translation"/>
    <property type="evidence" value="ECO:0007669"/>
    <property type="project" value="TreeGrafter"/>
</dbReference>
<protein>
    <submittedName>
        <fullName evidence="5">Ribosomal protein L16</fullName>
    </submittedName>
</protein>
<keyword evidence="3 4" id="KW-0687">Ribonucleoprotein</keyword>
<dbReference type="InterPro" id="IPR000114">
    <property type="entry name" value="Ribosomal_uL16_bact-type"/>
</dbReference>
<dbReference type="InterPro" id="IPR016180">
    <property type="entry name" value="Ribosomal_uL16_dom"/>
</dbReference>
<accession>A0A1X8VEW8</accession>
<sequence>MAISNKIHKSRIYKEGISHKQDYVHRGKYGIFCLQNGVVTIRQLETTRVALRRVLGKSCPIWIRIQPQKPVTKKSTGVRMGKGKGSFSHYIYYVKKDEMIFEIGDISASRVVKAYKLAASKLPVRTNIIQV</sequence>
<reference evidence="5" key="1">
    <citation type="journal article" date="2017" name="Genome Biol. Evol.">
        <title>Mitochondrial Genome Evolution and a Novel RNA Editing System in Deep-Branching Heteroloboseids.</title>
        <authorList>
            <person name="Yang J."/>
            <person name="Harding T."/>
            <person name="Kamikawa R."/>
            <person name="Simpson A.G.B."/>
            <person name="Roger A.J."/>
        </authorList>
    </citation>
    <scope>NUCLEOTIDE SEQUENCE</scope>
</reference>
<dbReference type="PANTHER" id="PTHR12220:SF13">
    <property type="entry name" value="LARGE RIBOSOMAL SUBUNIT PROTEIN UL16M"/>
    <property type="match status" value="1"/>
</dbReference>
<dbReference type="Pfam" id="PF00252">
    <property type="entry name" value="Ribosomal_L16"/>
    <property type="match status" value="1"/>
</dbReference>
<geneLocation type="mitochondrion" evidence="5"/>
<evidence type="ECO:0000256" key="3">
    <source>
        <dbReference type="ARBA" id="ARBA00023274"/>
    </source>
</evidence>
<keyword evidence="2 4" id="KW-0689">Ribosomal protein</keyword>
<evidence type="ECO:0000256" key="4">
    <source>
        <dbReference type="RuleBase" id="RU004413"/>
    </source>
</evidence>
<dbReference type="GeneID" id="32888023"/>
<dbReference type="InterPro" id="IPR047873">
    <property type="entry name" value="Ribosomal_uL16"/>
</dbReference>